<evidence type="ECO:0000313" key="7">
    <source>
        <dbReference type="Proteomes" id="UP001500974"/>
    </source>
</evidence>
<dbReference type="PANTHER" id="PTHR43117:SF4">
    <property type="entry name" value="OSMOPROTECTANT IMPORT ATP-BINDING PROTEIN OSMV"/>
    <property type="match status" value="1"/>
</dbReference>
<evidence type="ECO:0000259" key="5">
    <source>
        <dbReference type="PROSITE" id="PS50893"/>
    </source>
</evidence>
<organism evidence="6 7">
    <name type="scientific">Arthrobacter parietis</name>
    <dbReference type="NCBI Taxonomy" id="271434"/>
    <lineage>
        <taxon>Bacteria</taxon>
        <taxon>Bacillati</taxon>
        <taxon>Actinomycetota</taxon>
        <taxon>Actinomycetes</taxon>
        <taxon>Micrococcales</taxon>
        <taxon>Micrococcaceae</taxon>
        <taxon>Arthrobacter</taxon>
    </lineage>
</organism>
<evidence type="ECO:0000256" key="3">
    <source>
        <dbReference type="ARBA" id="ARBA00022741"/>
    </source>
</evidence>
<protein>
    <submittedName>
        <fullName evidence="6">ATP-binding cassette domain-containing protein</fullName>
    </submittedName>
</protein>
<dbReference type="SMART" id="SM00382">
    <property type="entry name" value="AAA"/>
    <property type="match status" value="1"/>
</dbReference>
<comment type="caution">
    <text evidence="6">The sequence shown here is derived from an EMBL/GenBank/DDBJ whole genome shotgun (WGS) entry which is preliminary data.</text>
</comment>
<name>A0ABP5MCE4_9MICC</name>
<sequence length="389" mass="41418">MTGETSGPGAGSSSPRAMIQFRNVSKNYGGGTAAVENLSMDIDRGTITVLVGPSGCGKTTSLRMINRMVEPTSGTILVDGQDIGGQRASELRRSMGYVMQSSGLLPHRTVLDNIMTVPRLNGVARTAARKRAAELLDVVGLAPALGKRYPGQLSGGQQQRVGVARALAADPPVLLMDEPFSAVDPVVRHELQEELLRLQRDLAKTIVFVTHDIDEATILGDKVAVFATGGRLAQYAAPEEILRAPVDDFVAGFVGRDRGFRRLSFQDGGGVQVHPIETVRVSRLADPSVSVDSSWTLAVDDDGRPQGWVPRAMQDAVRSAQDLVPGGSLYRRGDSLRRALDAALSAPSGLGVTVDDDGRVLGVVQAAEVLELIEEARLDRGRTDHNTAV</sequence>
<dbReference type="PANTHER" id="PTHR43117">
    <property type="entry name" value="OSMOPROTECTANT IMPORT ATP-BINDING PROTEIN OSMV"/>
    <property type="match status" value="1"/>
</dbReference>
<dbReference type="PROSITE" id="PS50893">
    <property type="entry name" value="ABC_TRANSPORTER_2"/>
    <property type="match status" value="1"/>
</dbReference>
<evidence type="ECO:0000256" key="2">
    <source>
        <dbReference type="ARBA" id="ARBA00022448"/>
    </source>
</evidence>
<reference evidence="7" key="1">
    <citation type="journal article" date="2019" name="Int. J. Syst. Evol. Microbiol.">
        <title>The Global Catalogue of Microorganisms (GCM) 10K type strain sequencing project: providing services to taxonomists for standard genome sequencing and annotation.</title>
        <authorList>
            <consortium name="The Broad Institute Genomics Platform"/>
            <consortium name="The Broad Institute Genome Sequencing Center for Infectious Disease"/>
            <person name="Wu L."/>
            <person name="Ma J."/>
        </authorList>
    </citation>
    <scope>NUCLEOTIDE SEQUENCE [LARGE SCALE GENOMIC DNA]</scope>
    <source>
        <strain evidence="7">JCM 14917</strain>
    </source>
</reference>
<dbReference type="InterPro" id="IPR027417">
    <property type="entry name" value="P-loop_NTPase"/>
</dbReference>
<dbReference type="PROSITE" id="PS00211">
    <property type="entry name" value="ABC_TRANSPORTER_1"/>
    <property type="match status" value="1"/>
</dbReference>
<keyword evidence="3" id="KW-0547">Nucleotide-binding</keyword>
<dbReference type="Gene3D" id="3.40.50.300">
    <property type="entry name" value="P-loop containing nucleotide triphosphate hydrolases"/>
    <property type="match status" value="1"/>
</dbReference>
<feature type="domain" description="ABC transporter" evidence="5">
    <location>
        <begin position="19"/>
        <end position="254"/>
    </location>
</feature>
<dbReference type="GO" id="GO:0005524">
    <property type="term" value="F:ATP binding"/>
    <property type="evidence" value="ECO:0007669"/>
    <property type="project" value="UniProtKB-KW"/>
</dbReference>
<dbReference type="InterPro" id="IPR017871">
    <property type="entry name" value="ABC_transporter-like_CS"/>
</dbReference>
<evidence type="ECO:0000256" key="4">
    <source>
        <dbReference type="ARBA" id="ARBA00022840"/>
    </source>
</evidence>
<dbReference type="EMBL" id="BAAAON010000001">
    <property type="protein sequence ID" value="GAA2172119.1"/>
    <property type="molecule type" value="Genomic_DNA"/>
</dbReference>
<dbReference type="InterPro" id="IPR003593">
    <property type="entry name" value="AAA+_ATPase"/>
</dbReference>
<proteinExistence type="inferred from homology"/>
<dbReference type="InterPro" id="IPR003439">
    <property type="entry name" value="ABC_transporter-like_ATP-bd"/>
</dbReference>
<dbReference type="Pfam" id="PF00005">
    <property type="entry name" value="ABC_tran"/>
    <property type="match status" value="1"/>
</dbReference>
<keyword evidence="4 6" id="KW-0067">ATP-binding</keyword>
<accession>A0ABP5MCE4</accession>
<keyword evidence="7" id="KW-1185">Reference proteome</keyword>
<comment type="similarity">
    <text evidence="1">Belongs to the ABC transporter superfamily.</text>
</comment>
<keyword evidence="2" id="KW-0813">Transport</keyword>
<gene>
    <name evidence="6" type="ORF">GCM10009784_01330</name>
</gene>
<dbReference type="Proteomes" id="UP001500974">
    <property type="component" value="Unassembled WGS sequence"/>
</dbReference>
<evidence type="ECO:0000313" key="6">
    <source>
        <dbReference type="EMBL" id="GAA2172119.1"/>
    </source>
</evidence>
<dbReference type="SUPFAM" id="SSF52540">
    <property type="entry name" value="P-loop containing nucleoside triphosphate hydrolases"/>
    <property type="match status" value="1"/>
</dbReference>
<evidence type="ECO:0000256" key="1">
    <source>
        <dbReference type="ARBA" id="ARBA00005417"/>
    </source>
</evidence>